<name>A0A4P6ZLA9_9LACO</name>
<evidence type="ECO:0000256" key="5">
    <source>
        <dbReference type="ARBA" id="ARBA00022552"/>
    </source>
</evidence>
<dbReference type="CDD" id="cd02440">
    <property type="entry name" value="AdoMet_MTases"/>
    <property type="match status" value="1"/>
</dbReference>
<evidence type="ECO:0000313" key="16">
    <source>
        <dbReference type="Proteomes" id="UP000294321"/>
    </source>
</evidence>
<feature type="binding site" evidence="13">
    <location>
        <position position="284"/>
    </location>
    <ligand>
        <name>S-adenosyl-L-methionine</name>
        <dbReference type="ChEBI" id="CHEBI:59789"/>
    </ligand>
</feature>
<dbReference type="InterPro" id="IPR006027">
    <property type="entry name" value="NusB_RsmB_TIM44"/>
</dbReference>
<keyword evidence="8 13" id="KW-0949">S-adenosyl-L-methionine</keyword>
<dbReference type="PANTHER" id="PTHR22807">
    <property type="entry name" value="NOP2 YEAST -RELATED NOL1/NOP2/FMU SUN DOMAIN-CONTAINING"/>
    <property type="match status" value="1"/>
</dbReference>
<dbReference type="InterPro" id="IPR035926">
    <property type="entry name" value="NusB-like_sf"/>
</dbReference>
<evidence type="ECO:0000256" key="9">
    <source>
        <dbReference type="ARBA" id="ARBA00022884"/>
    </source>
</evidence>
<evidence type="ECO:0000256" key="3">
    <source>
        <dbReference type="ARBA" id="ARBA00012140"/>
    </source>
</evidence>
<dbReference type="OrthoDB" id="9810297at2"/>
<dbReference type="SUPFAM" id="SSF48013">
    <property type="entry name" value="NusB-like"/>
    <property type="match status" value="1"/>
</dbReference>
<proteinExistence type="inferred from homology"/>
<comment type="similarity">
    <text evidence="13">Belongs to the class I-like SAM-binding methyltransferase superfamily. RsmB/NOP family.</text>
</comment>
<evidence type="ECO:0000256" key="1">
    <source>
        <dbReference type="ARBA" id="ARBA00002724"/>
    </source>
</evidence>
<evidence type="ECO:0000313" key="15">
    <source>
        <dbReference type="EMBL" id="QBP18625.1"/>
    </source>
</evidence>
<dbReference type="SUPFAM" id="SSF53335">
    <property type="entry name" value="S-adenosyl-L-methionine-dependent methyltransferases"/>
    <property type="match status" value="1"/>
</dbReference>
<feature type="binding site" evidence="13">
    <location>
        <position position="312"/>
    </location>
    <ligand>
        <name>S-adenosyl-L-methionine</name>
        <dbReference type="ChEBI" id="CHEBI:59789"/>
    </ligand>
</feature>
<dbReference type="GO" id="GO:0005737">
    <property type="term" value="C:cytoplasm"/>
    <property type="evidence" value="ECO:0007669"/>
    <property type="project" value="UniProtKB-SubCell"/>
</dbReference>
<gene>
    <name evidence="15" type="primary">rsmB</name>
    <name evidence="15" type="ORF">ELX58_05655</name>
</gene>
<dbReference type="InterPro" id="IPR001678">
    <property type="entry name" value="MeTrfase_RsmB-F_NOP2_dom"/>
</dbReference>
<dbReference type="InterPro" id="IPR023267">
    <property type="entry name" value="RCMT"/>
</dbReference>
<comment type="subcellular location">
    <subcellularLocation>
        <location evidence="2">Cytoplasm</location>
    </subcellularLocation>
</comment>
<dbReference type="Gene3D" id="3.40.50.150">
    <property type="entry name" value="Vaccinia Virus protein VP39"/>
    <property type="match status" value="1"/>
</dbReference>
<dbReference type="Pfam" id="PF01189">
    <property type="entry name" value="Methyltr_RsmB-F"/>
    <property type="match status" value="1"/>
</dbReference>
<dbReference type="PROSITE" id="PS51686">
    <property type="entry name" value="SAM_MT_RSMB_NOP"/>
    <property type="match status" value="1"/>
</dbReference>
<organism evidence="15 16">
    <name type="scientific">Acetilactobacillus jinshanensis</name>
    <dbReference type="NCBI Taxonomy" id="1720083"/>
    <lineage>
        <taxon>Bacteria</taxon>
        <taxon>Bacillati</taxon>
        <taxon>Bacillota</taxon>
        <taxon>Bacilli</taxon>
        <taxon>Lactobacillales</taxon>
        <taxon>Lactobacillaceae</taxon>
        <taxon>Acetilactobacillus</taxon>
    </lineage>
</organism>
<dbReference type="FunFam" id="3.40.50.150:FF:000022">
    <property type="entry name" value="Ribosomal RNA small subunit methyltransferase B"/>
    <property type="match status" value="1"/>
</dbReference>
<evidence type="ECO:0000256" key="12">
    <source>
        <dbReference type="ARBA" id="ARBA00047283"/>
    </source>
</evidence>
<evidence type="ECO:0000256" key="7">
    <source>
        <dbReference type="ARBA" id="ARBA00022679"/>
    </source>
</evidence>
<feature type="binding site" evidence="13">
    <location>
        <position position="331"/>
    </location>
    <ligand>
        <name>S-adenosyl-L-methionine</name>
        <dbReference type="ChEBI" id="CHEBI:59789"/>
    </ligand>
</feature>
<evidence type="ECO:0000259" key="14">
    <source>
        <dbReference type="PROSITE" id="PS51686"/>
    </source>
</evidence>
<evidence type="ECO:0000256" key="11">
    <source>
        <dbReference type="ARBA" id="ARBA00031088"/>
    </source>
</evidence>
<feature type="domain" description="SAM-dependent MTase RsmB/NOP-type" evidence="14">
    <location>
        <begin position="169"/>
        <end position="445"/>
    </location>
</feature>
<dbReference type="GO" id="GO:0008649">
    <property type="term" value="F:rRNA methyltransferase activity"/>
    <property type="evidence" value="ECO:0007669"/>
    <property type="project" value="InterPro"/>
</dbReference>
<keyword evidence="9 13" id="KW-0694">RNA-binding</keyword>
<evidence type="ECO:0000256" key="6">
    <source>
        <dbReference type="ARBA" id="ARBA00022603"/>
    </source>
</evidence>
<dbReference type="Pfam" id="PF01029">
    <property type="entry name" value="NusB"/>
    <property type="match status" value="1"/>
</dbReference>
<dbReference type="GO" id="GO:0003723">
    <property type="term" value="F:RNA binding"/>
    <property type="evidence" value="ECO:0007669"/>
    <property type="project" value="UniProtKB-UniRule"/>
</dbReference>
<dbReference type="GO" id="GO:0006355">
    <property type="term" value="P:regulation of DNA-templated transcription"/>
    <property type="evidence" value="ECO:0007669"/>
    <property type="project" value="InterPro"/>
</dbReference>
<dbReference type="PRINTS" id="PR02008">
    <property type="entry name" value="RCMTFAMILY"/>
</dbReference>
<sequence>MKMDQPRYLAVKVLNRVYKGAYSNIELNNALENHSMKHQDAGLLTQIVYGTLQHRLTLRYDLTPFVKRPKGLQQWVIILLETALYQMIYLSRIPNYAILKESIQIAKERGNQGARRLVTGVLHSVIRKGVPDVKKLPDKLTQLSVAYSVPTWLVKELINQVGADKTLQILQSINQPSSVSVRVNTVLTDVTAVKNSLTNEGYSVEDSSLAENSLIVSGASVAQSDEFKRGLITIQDQSASLPVESMDIQPDEKVLDACAAPGGKTCQIAERIDPKRGGLVYALDLHQNRLNRVKKNAKRLHVNHAVTTKMLDARKAGQFYSTQSFDQILVDAPCSGLGLIRNKPEIRYFKSIDDVNRLHQIQTQILASVAPLVKVNGTITYSTCTILDQENQDTIKAFLDHNDNFDVVKTTIKHSVHGQNQFKYLKLYPDDFKSDGFFVCTLKRVK</sequence>
<comment type="catalytic activity">
    <reaction evidence="12">
        <text>cytidine(967) in 16S rRNA + S-adenosyl-L-methionine = 5-methylcytidine(967) in 16S rRNA + S-adenosyl-L-homocysteine + H(+)</text>
        <dbReference type="Rhea" id="RHEA:42748"/>
        <dbReference type="Rhea" id="RHEA-COMP:10219"/>
        <dbReference type="Rhea" id="RHEA-COMP:10220"/>
        <dbReference type="ChEBI" id="CHEBI:15378"/>
        <dbReference type="ChEBI" id="CHEBI:57856"/>
        <dbReference type="ChEBI" id="CHEBI:59789"/>
        <dbReference type="ChEBI" id="CHEBI:74483"/>
        <dbReference type="ChEBI" id="CHEBI:82748"/>
        <dbReference type="EC" id="2.1.1.176"/>
    </reaction>
</comment>
<dbReference type="RefSeq" id="WP_133442183.1">
    <property type="nucleotide sequence ID" value="NZ_CP034726.1"/>
</dbReference>
<keyword evidence="16" id="KW-1185">Reference proteome</keyword>
<reference evidence="16" key="1">
    <citation type="submission" date="2018-12" db="EMBL/GenBank/DDBJ databases">
        <title>A new species of lactobacillus.</title>
        <authorList>
            <person name="Jian Y."/>
            <person name="Xin L."/>
            <person name="Hong Z.J."/>
            <person name="Ming L.Z."/>
            <person name="Hong X.Z."/>
        </authorList>
    </citation>
    <scope>NUCLEOTIDE SEQUENCE [LARGE SCALE GENOMIC DNA]</scope>
    <source>
        <strain evidence="16">HSLZ-75</strain>
    </source>
</reference>
<dbReference type="InterPro" id="IPR049560">
    <property type="entry name" value="MeTrfase_RsmB-F_NOP2_cat"/>
</dbReference>
<evidence type="ECO:0000256" key="8">
    <source>
        <dbReference type="ARBA" id="ARBA00022691"/>
    </source>
</evidence>
<dbReference type="Pfam" id="PF22458">
    <property type="entry name" value="RsmF-B_ferredox"/>
    <property type="match status" value="1"/>
</dbReference>
<dbReference type="Gene3D" id="1.10.940.10">
    <property type="entry name" value="NusB-like"/>
    <property type="match status" value="1"/>
</dbReference>
<dbReference type="PANTHER" id="PTHR22807:SF53">
    <property type="entry name" value="RIBOSOMAL RNA SMALL SUBUNIT METHYLTRANSFERASE B-RELATED"/>
    <property type="match status" value="1"/>
</dbReference>
<dbReference type="InterPro" id="IPR054728">
    <property type="entry name" value="RsmB-like_ferredoxin"/>
</dbReference>
<dbReference type="KEGG" id="lji:ELX58_05655"/>
<keyword evidence="4" id="KW-0963">Cytoplasm</keyword>
<dbReference type="InterPro" id="IPR004573">
    <property type="entry name" value="rRNA_ssu_MeTfrase_B"/>
</dbReference>
<dbReference type="AlphaFoldDB" id="A0A4P6ZLA9"/>
<dbReference type="Proteomes" id="UP000294321">
    <property type="component" value="Chromosome"/>
</dbReference>
<comment type="function">
    <text evidence="1">Specifically methylates the cytosine at position 967 (m5C967) of 16S rRNA.</text>
</comment>
<dbReference type="NCBIfam" id="TIGR00563">
    <property type="entry name" value="rsmB"/>
    <property type="match status" value="1"/>
</dbReference>
<dbReference type="NCBIfam" id="NF011494">
    <property type="entry name" value="PRK14902.1"/>
    <property type="match status" value="1"/>
</dbReference>
<evidence type="ECO:0000256" key="4">
    <source>
        <dbReference type="ARBA" id="ARBA00022490"/>
    </source>
</evidence>
<accession>A0A4P6ZLA9</accession>
<dbReference type="InterPro" id="IPR029063">
    <property type="entry name" value="SAM-dependent_MTases_sf"/>
</dbReference>
<evidence type="ECO:0000256" key="10">
    <source>
        <dbReference type="ARBA" id="ARBA00030399"/>
    </source>
</evidence>
<protein>
    <recommendedName>
        <fullName evidence="3">16S rRNA (cytosine(967)-C(5))-methyltransferase</fullName>
        <ecNumber evidence="3">2.1.1.176</ecNumber>
    </recommendedName>
    <alternativeName>
        <fullName evidence="10">16S rRNA m5C967 methyltransferase</fullName>
    </alternativeName>
    <alternativeName>
        <fullName evidence="11">rRNA (cytosine-C(5)-)-methyltransferase RsmB</fullName>
    </alternativeName>
</protein>
<feature type="binding site" evidence="13">
    <location>
        <begin position="258"/>
        <end position="264"/>
    </location>
    <ligand>
        <name>S-adenosyl-L-methionine</name>
        <dbReference type="ChEBI" id="CHEBI:59789"/>
    </ligand>
</feature>
<keyword evidence="7 13" id="KW-0808">Transferase</keyword>
<dbReference type="Gene3D" id="3.30.70.1170">
    <property type="entry name" value="Sun protein, domain 3"/>
    <property type="match status" value="1"/>
</dbReference>
<feature type="active site" description="Nucleophile" evidence="13">
    <location>
        <position position="384"/>
    </location>
</feature>
<dbReference type="EMBL" id="CP034726">
    <property type="protein sequence ID" value="QBP18625.1"/>
    <property type="molecule type" value="Genomic_DNA"/>
</dbReference>
<dbReference type="EC" id="2.1.1.176" evidence="3"/>
<evidence type="ECO:0000256" key="2">
    <source>
        <dbReference type="ARBA" id="ARBA00004496"/>
    </source>
</evidence>
<keyword evidence="6 13" id="KW-0489">Methyltransferase</keyword>
<keyword evidence="5" id="KW-0698">rRNA processing</keyword>
<evidence type="ECO:0000256" key="13">
    <source>
        <dbReference type="PROSITE-ProRule" id="PRU01023"/>
    </source>
</evidence>